<keyword evidence="1" id="KW-1133">Transmembrane helix</keyword>
<dbReference type="PANTHER" id="PTHR34220">
    <property type="entry name" value="SENSOR HISTIDINE KINASE YPDA"/>
    <property type="match status" value="1"/>
</dbReference>
<feature type="domain" description="Signal transduction histidine kinase internal region" evidence="3">
    <location>
        <begin position="371"/>
        <end position="448"/>
    </location>
</feature>
<dbReference type="EC" id="2.7.13.3" evidence="4"/>
<keyword evidence="4" id="KW-0418">Kinase</keyword>
<keyword evidence="4" id="KW-0808">Transferase</keyword>
<keyword evidence="1" id="KW-0812">Transmembrane</keyword>
<evidence type="ECO:0000313" key="4">
    <source>
        <dbReference type="EMBL" id="MBB6513354.1"/>
    </source>
</evidence>
<evidence type="ECO:0000259" key="2">
    <source>
        <dbReference type="Pfam" id="PF02518"/>
    </source>
</evidence>
<dbReference type="Pfam" id="PF02518">
    <property type="entry name" value="HATPase_c"/>
    <property type="match status" value="1"/>
</dbReference>
<keyword evidence="1" id="KW-0472">Membrane</keyword>
<feature type="transmembrane region" description="Helical" evidence="1">
    <location>
        <begin position="7"/>
        <end position="28"/>
    </location>
</feature>
<dbReference type="EMBL" id="JACHON010000011">
    <property type="protein sequence ID" value="MBB6513354.1"/>
    <property type="molecule type" value="Genomic_DNA"/>
</dbReference>
<dbReference type="Proteomes" id="UP000572212">
    <property type="component" value="Unassembled WGS sequence"/>
</dbReference>
<dbReference type="AlphaFoldDB" id="A0A841RQZ5"/>
<evidence type="ECO:0000259" key="3">
    <source>
        <dbReference type="Pfam" id="PF06580"/>
    </source>
</evidence>
<dbReference type="PANTHER" id="PTHR34220:SF7">
    <property type="entry name" value="SENSOR HISTIDINE KINASE YPDA"/>
    <property type="match status" value="1"/>
</dbReference>
<feature type="transmembrane region" description="Helical" evidence="1">
    <location>
        <begin position="287"/>
        <end position="306"/>
    </location>
</feature>
<dbReference type="SUPFAM" id="SSF55874">
    <property type="entry name" value="ATPase domain of HSP90 chaperone/DNA topoisomerase II/histidine kinase"/>
    <property type="match status" value="1"/>
</dbReference>
<accession>A0A841RQZ5</accession>
<sequence>MKRLSMPVRLGIIFILLLLPIIGMMSYFNKQSEQNLAHQVSDTLEELIKQNNKLIETELDRIMQVTTSLILEESAQTIGKESDMDEVFMHNEYRTLNTLLRNESFIDPSDLTYHMIYPEKNASESNMDFYTIGEKQIQFLNGEEIQQWYEKITADFGRPTLTLIENNNEESLAFVRSINDIFYYGNTLGMIVVSDIQNIIMENQGTINSFDIRPYLLNEENQILYGDKENLTADVIESALFKDTNVSTVVDNHIYISANNEKYDYTLLFQVPIDTLTERQSQLTTNLIFITVLYFIFAALIAVYLAKTYVLPLQKLTIFFRSYLPGHVLNDSSLEGKGEIFKLMASVRDMTQRMKKLIIDNYQSEIKYKEMELNRLQEQINPHLLYNTLESIQWNSIMNEDFETASMVNDLSALMKLGLSQGRDLITIKEERDHLVAYMNLQQKRFESPFTTTIQLDEELYEFLIPKISLQPLVENSIKYGVKKMGEEGIIKITGEIENDRIVLKVLDNGFKDIDVDKLNDSLRMDRATEGQGVGILNVNRRIKHHFGNEYGLTYRRTEEKWTEVTIRLPKVERVEETDVSDSNRR</sequence>
<dbReference type="InterPro" id="IPR050640">
    <property type="entry name" value="Bact_2-comp_sensor_kinase"/>
</dbReference>
<dbReference type="GO" id="GO:0000155">
    <property type="term" value="F:phosphorelay sensor kinase activity"/>
    <property type="evidence" value="ECO:0007669"/>
    <property type="project" value="InterPro"/>
</dbReference>
<gene>
    <name evidence="4" type="ORF">GGQ92_002162</name>
</gene>
<dbReference type="GO" id="GO:0016020">
    <property type="term" value="C:membrane"/>
    <property type="evidence" value="ECO:0007669"/>
    <property type="project" value="InterPro"/>
</dbReference>
<name>A0A841RQZ5_9BACI</name>
<dbReference type="Pfam" id="PF06580">
    <property type="entry name" value="His_kinase"/>
    <property type="match status" value="1"/>
</dbReference>
<dbReference type="InterPro" id="IPR036890">
    <property type="entry name" value="HATPase_C_sf"/>
</dbReference>
<organism evidence="4 5">
    <name type="scientific">Gracilibacillus halotolerans</name>
    <dbReference type="NCBI Taxonomy" id="74386"/>
    <lineage>
        <taxon>Bacteria</taxon>
        <taxon>Bacillati</taxon>
        <taxon>Bacillota</taxon>
        <taxon>Bacilli</taxon>
        <taxon>Bacillales</taxon>
        <taxon>Bacillaceae</taxon>
        <taxon>Gracilibacillus</taxon>
    </lineage>
</organism>
<feature type="domain" description="Histidine kinase/HSP90-like ATPase" evidence="2">
    <location>
        <begin position="470"/>
        <end position="571"/>
    </location>
</feature>
<evidence type="ECO:0000256" key="1">
    <source>
        <dbReference type="SAM" id="Phobius"/>
    </source>
</evidence>
<dbReference type="Gene3D" id="3.30.565.10">
    <property type="entry name" value="Histidine kinase-like ATPase, C-terminal domain"/>
    <property type="match status" value="1"/>
</dbReference>
<dbReference type="InterPro" id="IPR010559">
    <property type="entry name" value="Sig_transdc_His_kin_internal"/>
</dbReference>
<keyword evidence="5" id="KW-1185">Reference proteome</keyword>
<dbReference type="RefSeq" id="WP_184248384.1">
    <property type="nucleotide sequence ID" value="NZ_BAAACU010000012.1"/>
</dbReference>
<evidence type="ECO:0000313" key="5">
    <source>
        <dbReference type="Proteomes" id="UP000572212"/>
    </source>
</evidence>
<protein>
    <submittedName>
        <fullName evidence="4">Two-component system sensor histidine kinase YesM</fullName>
        <ecNumber evidence="4">2.7.13.3</ecNumber>
    </submittedName>
</protein>
<dbReference type="InterPro" id="IPR003594">
    <property type="entry name" value="HATPase_dom"/>
</dbReference>
<reference evidence="4 5" key="1">
    <citation type="submission" date="2020-08" db="EMBL/GenBank/DDBJ databases">
        <title>Genomic Encyclopedia of Type Strains, Phase IV (KMG-IV): sequencing the most valuable type-strain genomes for metagenomic binning, comparative biology and taxonomic classification.</title>
        <authorList>
            <person name="Goeker M."/>
        </authorList>
    </citation>
    <scope>NUCLEOTIDE SEQUENCE [LARGE SCALE GENOMIC DNA]</scope>
    <source>
        <strain evidence="4 5">DSM 11805</strain>
    </source>
</reference>
<proteinExistence type="predicted"/>
<dbReference type="Gene3D" id="6.10.340.10">
    <property type="match status" value="1"/>
</dbReference>
<comment type="caution">
    <text evidence="4">The sequence shown here is derived from an EMBL/GenBank/DDBJ whole genome shotgun (WGS) entry which is preliminary data.</text>
</comment>